<accession>A0A840FZI8</accession>
<protein>
    <recommendedName>
        <fullName evidence="4">PLD phosphodiesterase domain-containing protein</fullName>
    </recommendedName>
</protein>
<reference evidence="2 3" key="1">
    <citation type="submission" date="2020-08" db="EMBL/GenBank/DDBJ databases">
        <title>Genomic Encyclopedia of Type Strains, Phase IV (KMG-V): Genome sequencing to study the core and pangenomes of soil and plant-associated prokaryotes.</title>
        <authorList>
            <person name="Whitman W."/>
        </authorList>
    </citation>
    <scope>NUCLEOTIDE SEQUENCE [LARGE SCALE GENOMIC DNA]</scope>
    <source>
        <strain evidence="2 3">34/80</strain>
    </source>
</reference>
<evidence type="ECO:0000256" key="1">
    <source>
        <dbReference type="SAM" id="MobiDB-lite"/>
    </source>
</evidence>
<gene>
    <name evidence="2" type="ORF">GGD71_005699</name>
</gene>
<feature type="compositionally biased region" description="Basic and acidic residues" evidence="1">
    <location>
        <begin position="530"/>
        <end position="541"/>
    </location>
</feature>
<evidence type="ECO:0000313" key="3">
    <source>
        <dbReference type="Proteomes" id="UP000524450"/>
    </source>
</evidence>
<dbReference type="EMBL" id="JACIFZ010000009">
    <property type="protein sequence ID" value="MBB4224890.1"/>
    <property type="molecule type" value="Genomic_DNA"/>
</dbReference>
<evidence type="ECO:0000313" key="2">
    <source>
        <dbReference type="EMBL" id="MBB4224890.1"/>
    </source>
</evidence>
<dbReference type="AlphaFoldDB" id="A0A840FZI8"/>
<comment type="caution">
    <text evidence="2">The sequence shown here is derived from an EMBL/GenBank/DDBJ whole genome shotgun (WGS) entry which is preliminary data.</text>
</comment>
<dbReference type="Gene3D" id="3.30.870.10">
    <property type="entry name" value="Endonuclease Chain A"/>
    <property type="match status" value="1"/>
</dbReference>
<dbReference type="RefSeq" id="WP_184641754.1">
    <property type="nucleotide sequence ID" value="NZ_JACIFZ010000009.1"/>
</dbReference>
<evidence type="ECO:0008006" key="4">
    <source>
        <dbReference type="Google" id="ProtNLM"/>
    </source>
</evidence>
<name>A0A840FZI8_9BURK</name>
<proteinExistence type="predicted"/>
<dbReference type="Proteomes" id="UP000524450">
    <property type="component" value="Unassembled WGS sequence"/>
</dbReference>
<feature type="region of interest" description="Disordered" evidence="1">
    <location>
        <begin position="528"/>
        <end position="549"/>
    </location>
</feature>
<sequence length="602" mass="64960">MAERAIPLDPAGRSTLRDVLLPPDGYRLESALGTAYSLDAETLVTIPLFAAGLGAEDLVNSVGIAKVYELGARLTLLVQGDRISISRRWAASRPLLKLVGDAVVPCSAGDGSFHPKLLVLLFDAIDEPGKRLFRIVVATRNLTTDNSWDSVVVLDEAPSGVHIPGLADAIGGLAQFVNDPSHPAVAQCAQMSDALKGVRFQPLQGVADLQLLLFHGGSKHAQEVLKKIEGEELLVISPFVRQGFLDRLAAQAGIDKAHRWLVTRPVDVPDSAFLNYQVFKIADAAVPVREMAHPQEAQSGQGRLVGLHAKIYLASSRKAGTRFVVTSANATPSGWTRNVEVAVTGLAKAKALQVSALLAMAGSDQERTFRSLLEEITPMAVERETPEPEWVQRARSILAGAITVGLVQKGPPRTLDVTVNFQSDRSDWPAGVEVSVHPFGYEERDVRLSPGKTCMSARIEIEPGIELTPFVVLTLRHANDEPLEVVLAMPLHGDLDWSAEDARATLARLARPGLYRELLWYFGVRGHGGGPREEPKAEKTSPTKKTASGSSLPILEKVLLRVHGPNAKAEIATIDGLLAGLTDDAEDVRLAAMWQLVKRSLK</sequence>
<organism evidence="2 3">
    <name type="scientific">Variovorax guangxiensis</name>
    <dbReference type="NCBI Taxonomy" id="1775474"/>
    <lineage>
        <taxon>Bacteria</taxon>
        <taxon>Pseudomonadati</taxon>
        <taxon>Pseudomonadota</taxon>
        <taxon>Betaproteobacteria</taxon>
        <taxon>Burkholderiales</taxon>
        <taxon>Comamonadaceae</taxon>
        <taxon>Variovorax</taxon>
    </lineage>
</organism>